<name>A0A2T7NCQ9_POMCA</name>
<dbReference type="CDD" id="cd00063">
    <property type="entry name" value="FN3"/>
    <property type="match status" value="9"/>
</dbReference>
<keyword evidence="2" id="KW-0812">Transmembrane</keyword>
<dbReference type="OrthoDB" id="443915at2759"/>
<evidence type="ECO:0000313" key="5">
    <source>
        <dbReference type="Proteomes" id="UP000245119"/>
    </source>
</evidence>
<dbReference type="Proteomes" id="UP000245119">
    <property type="component" value="Linkage Group LG14"/>
</dbReference>
<feature type="domain" description="Fibronectin type-III" evidence="3">
    <location>
        <begin position="953"/>
        <end position="1042"/>
    </location>
</feature>
<dbReference type="InterPro" id="IPR050617">
    <property type="entry name" value="E3_ligase_FN3/SPRY"/>
</dbReference>
<dbReference type="InterPro" id="IPR003961">
    <property type="entry name" value="FN3_dom"/>
</dbReference>
<dbReference type="Pfam" id="PF00041">
    <property type="entry name" value="fn3"/>
    <property type="match status" value="7"/>
</dbReference>
<feature type="domain" description="Fibronectin type-III" evidence="3">
    <location>
        <begin position="1043"/>
        <end position="1129"/>
    </location>
</feature>
<feature type="domain" description="Fibronectin type-III" evidence="3">
    <location>
        <begin position="376"/>
        <end position="479"/>
    </location>
</feature>
<keyword evidence="2" id="KW-0472">Membrane</keyword>
<feature type="compositionally biased region" description="Gly residues" evidence="1">
    <location>
        <begin position="108"/>
        <end position="117"/>
    </location>
</feature>
<dbReference type="STRING" id="400727.A0A2T7NCQ9"/>
<feature type="domain" description="Fibronectin type-III" evidence="3">
    <location>
        <begin position="860"/>
        <end position="952"/>
    </location>
</feature>
<evidence type="ECO:0000256" key="1">
    <source>
        <dbReference type="SAM" id="MobiDB-lite"/>
    </source>
</evidence>
<evidence type="ECO:0000259" key="3">
    <source>
        <dbReference type="PROSITE" id="PS50853"/>
    </source>
</evidence>
<dbReference type="InterPro" id="IPR013783">
    <property type="entry name" value="Ig-like_fold"/>
</dbReference>
<comment type="caution">
    <text evidence="4">The sequence shown here is derived from an EMBL/GenBank/DDBJ whole genome shotgun (WGS) entry which is preliminary data.</text>
</comment>
<feature type="domain" description="Fibronectin type-III" evidence="3">
    <location>
        <begin position="480"/>
        <end position="575"/>
    </location>
</feature>
<dbReference type="FunFam" id="2.60.40.10:FF:000373">
    <property type="entry name" value="fibronectin type-III domain-containing protein 3A isoform X1"/>
    <property type="match status" value="1"/>
</dbReference>
<dbReference type="SUPFAM" id="SSF49265">
    <property type="entry name" value="Fibronectin type III"/>
    <property type="match status" value="6"/>
</dbReference>
<proteinExistence type="predicted"/>
<feature type="domain" description="Fibronectin type-III" evidence="3">
    <location>
        <begin position="576"/>
        <end position="665"/>
    </location>
</feature>
<feature type="domain" description="Fibronectin type-III" evidence="3">
    <location>
        <begin position="761"/>
        <end position="856"/>
    </location>
</feature>
<dbReference type="PROSITE" id="PS50853">
    <property type="entry name" value="FN3"/>
    <property type="match status" value="9"/>
</dbReference>
<dbReference type="SMART" id="SM00060">
    <property type="entry name" value="FN3"/>
    <property type="match status" value="9"/>
</dbReference>
<dbReference type="PANTHER" id="PTHR24099:SF11">
    <property type="entry name" value="FIBRONECTIN TYPE III DOMAIN-CONTAINING 3BA-RELATED"/>
    <property type="match status" value="1"/>
</dbReference>
<feature type="domain" description="Fibronectin type-III" evidence="3">
    <location>
        <begin position="669"/>
        <end position="760"/>
    </location>
</feature>
<feature type="compositionally biased region" description="Basic residues" evidence="1">
    <location>
        <begin position="244"/>
        <end position="261"/>
    </location>
</feature>
<dbReference type="PRINTS" id="PR00014">
    <property type="entry name" value="FNTYPEIII"/>
</dbReference>
<feature type="domain" description="Fibronectin type-III" evidence="3">
    <location>
        <begin position="1132"/>
        <end position="1232"/>
    </location>
</feature>
<organism evidence="4 5">
    <name type="scientific">Pomacea canaliculata</name>
    <name type="common">Golden apple snail</name>
    <dbReference type="NCBI Taxonomy" id="400727"/>
    <lineage>
        <taxon>Eukaryota</taxon>
        <taxon>Metazoa</taxon>
        <taxon>Spiralia</taxon>
        <taxon>Lophotrochozoa</taxon>
        <taxon>Mollusca</taxon>
        <taxon>Gastropoda</taxon>
        <taxon>Caenogastropoda</taxon>
        <taxon>Architaenioglossa</taxon>
        <taxon>Ampullarioidea</taxon>
        <taxon>Ampullariidae</taxon>
        <taxon>Pomacea</taxon>
    </lineage>
</organism>
<sequence>MADSGKSSTNTTTNTSCNTGSTSPTTLPVNGNNMSPEKEVEENGHASSSEDPPIKNGLGSEVSSLASSPSTPPQSALPQQPARVNSPGRLSRSRGNQRASPSSLNYNSGGGGGGGGDSPITSGGPGLQNPTSASSSGSQHVVHVHVNPGETFSVRLGDQIQHIQGPATVRMVSSNGPPVPMPMQVPPGHMVQQIVDENGILTHVILSPQPLPGAPLTGGPSNATQYYPAPYAHHYPSAPPQYPSHHHPHPHTAPHSVHPHIHSGMPHIPSAPSHACTNHIPGHPGASPPLNSPEDRNIRQRNKVRKRLQQRRTPENFYTQQTRPQAGKDGVEVVVCVAVNGEVAHGNGGHGGSHMIVENGPVEPEDNSLIIQNLSSMLPPKVVTDIEARSALIQLTPPDCDVPDMEMDVADCKYELLLSDKGRDAKYKAVFCGDATEITLKDLKPAVEYHLKACALLSEELKGVYTDPVSFRTIMCEPDRPQPPKLSSKTKTSLSLKWNSTCENGSKISTYSLEYDQGLGDNSFVEIYNGLSRTYRANRLNASTRYLFRLAAINGVGKSSWSEPAAFFTSGSVPSQPDPPMLSEQLITSLTLSWIKRPNDDEFLLQMEDEEATGHGFMPVYNGPNLSYSIHNLRRNTEYKFRLSAKNDEGQSKWSDVVNFKTLPGRPAAPNKPQIKGKVQAHSFRITWEPPTDDGGAEITKYFVELDDGQGYETVYEGSEREHQFEQLTPGHTYRVRVACCSSGGRSDFSDCCVTTTQPVPPGQCQAPKLQGKPKATSLHLRWAYPDYDGGSTVTAFAAQMISPDNSTREVYKGHDLDCIVAGLLPGRPYLFQVRAYNRAGAGPWSELLEVVSGAGAPYAPKSVQVVCRSPHSAVVMWDEPVNNGAAISEYRLEWTQRPDFQDFTQLYVGPNLNYEAKGLMPATTYTFRVQAVNSAGTGPYSPATSCTTPPSSPGMVMSLRCQPGPTWVQLWWRSPPCNGSEIISYNVYVSDKQPITVEPVTEYTLEGLQPETSYKLDSYSSRNSIGVGPFSTPTKVTTRALPPSPPRLECLSVAPNSLKLKWGDGRNPDMKKNETLNSFQAVYSGPAHTHKVNRLAEMTNYEFRIFASNDAGHGPYSDTVTFSTTKAPPPAPKAPRVHQLQQRSCEVEWQGCKAQGSDPVVYILQLQKPYSTDHEYRQIYRGPNTHFSLDGLEPSTEYQVRVCAVRESCDGSAMDILGPFSPGTHFTTCAPEPPRKTTVQELDHRSSEPRQWTDQQWAAVIVICFVVLAILLAFVVNQVMTYMGYSTSVSASSSSPSPPKTN</sequence>
<accession>A0A2T7NCQ9</accession>
<gene>
    <name evidence="4" type="ORF">C0Q70_21519</name>
</gene>
<feature type="region of interest" description="Disordered" evidence="1">
    <location>
        <begin position="237"/>
        <end position="297"/>
    </location>
</feature>
<feature type="compositionally biased region" description="Low complexity" evidence="1">
    <location>
        <begin position="7"/>
        <end position="26"/>
    </location>
</feature>
<keyword evidence="5" id="KW-1185">Reference proteome</keyword>
<evidence type="ECO:0000313" key="4">
    <source>
        <dbReference type="EMBL" id="PVD18960.1"/>
    </source>
</evidence>
<reference evidence="4 5" key="1">
    <citation type="submission" date="2018-04" db="EMBL/GenBank/DDBJ databases">
        <title>The genome of golden apple snail Pomacea canaliculata provides insight into stress tolerance and invasive adaptation.</title>
        <authorList>
            <person name="Liu C."/>
            <person name="Liu B."/>
            <person name="Ren Y."/>
            <person name="Zhang Y."/>
            <person name="Wang H."/>
            <person name="Li S."/>
            <person name="Jiang F."/>
            <person name="Yin L."/>
            <person name="Zhang G."/>
            <person name="Qian W."/>
            <person name="Fan W."/>
        </authorList>
    </citation>
    <scope>NUCLEOTIDE SEQUENCE [LARGE SCALE GENOMIC DNA]</scope>
    <source>
        <strain evidence="4">SZHN2017</strain>
        <tissue evidence="4">Muscle</tissue>
    </source>
</reference>
<dbReference type="InterPro" id="IPR036116">
    <property type="entry name" value="FN3_sf"/>
</dbReference>
<keyword evidence="2" id="KW-1133">Transmembrane helix</keyword>
<feature type="region of interest" description="Disordered" evidence="1">
    <location>
        <begin position="1"/>
        <end position="140"/>
    </location>
</feature>
<dbReference type="Gene3D" id="2.60.40.10">
    <property type="entry name" value="Immunoglobulins"/>
    <property type="match status" value="9"/>
</dbReference>
<feature type="compositionally biased region" description="Polar residues" evidence="1">
    <location>
        <begin position="61"/>
        <end position="78"/>
    </location>
</feature>
<evidence type="ECO:0000256" key="2">
    <source>
        <dbReference type="SAM" id="Phobius"/>
    </source>
</evidence>
<dbReference type="EMBL" id="PZQS01000014">
    <property type="protein sequence ID" value="PVD18960.1"/>
    <property type="molecule type" value="Genomic_DNA"/>
</dbReference>
<protein>
    <recommendedName>
        <fullName evidence="3">Fibronectin type-III domain-containing protein</fullName>
    </recommendedName>
</protein>
<feature type="transmembrane region" description="Helical" evidence="2">
    <location>
        <begin position="1258"/>
        <end position="1277"/>
    </location>
</feature>
<dbReference type="PANTHER" id="PTHR24099">
    <property type="entry name" value="E3 UBIQUITIN-PROTEIN LIGASE TRIM36-RELATED"/>
    <property type="match status" value="1"/>
</dbReference>